<reference evidence="1" key="1">
    <citation type="journal article" date="2020" name="mSystems">
        <title>Genome- and Community-Level Interaction Insights into Carbon Utilization and Element Cycling Functions of Hydrothermarchaeota in Hydrothermal Sediment.</title>
        <authorList>
            <person name="Zhou Z."/>
            <person name="Liu Y."/>
            <person name="Xu W."/>
            <person name="Pan J."/>
            <person name="Luo Z.H."/>
            <person name="Li M."/>
        </authorList>
    </citation>
    <scope>NUCLEOTIDE SEQUENCE [LARGE SCALE GENOMIC DNA]</scope>
    <source>
        <strain evidence="1">HyVt-501</strain>
    </source>
</reference>
<organism evidence="1">
    <name type="scientific">Aquifex aeolicus</name>
    <dbReference type="NCBI Taxonomy" id="63363"/>
    <lineage>
        <taxon>Bacteria</taxon>
        <taxon>Pseudomonadati</taxon>
        <taxon>Aquificota</taxon>
        <taxon>Aquificia</taxon>
        <taxon>Aquificales</taxon>
        <taxon>Aquificaceae</taxon>
        <taxon>Aquifex</taxon>
    </lineage>
</organism>
<protein>
    <submittedName>
        <fullName evidence="1">Copper resistance protein B</fullName>
    </submittedName>
</protein>
<dbReference type="AlphaFoldDB" id="A0A7C5PZI3"/>
<feature type="non-terminal residue" evidence="1">
    <location>
        <position position="1"/>
    </location>
</feature>
<sequence length="129" mass="14420">SSDRVYLAAGVQGLAPYWFETDLNLRVDADGKITADGEVELDLLFTQRLILQPRAEFLASFSNIEDVGIYRGLNSVELGLRLRYEIRREFAPYAGVSWTQLFGESADAVRESGEKAGTFGIVIGIRMWL</sequence>
<comment type="caution">
    <text evidence="1">The sequence shown here is derived from an EMBL/GenBank/DDBJ whole genome shotgun (WGS) entry which is preliminary data.</text>
</comment>
<dbReference type="GO" id="GO:0005507">
    <property type="term" value="F:copper ion binding"/>
    <property type="evidence" value="ECO:0007669"/>
    <property type="project" value="InterPro"/>
</dbReference>
<dbReference type="EMBL" id="DRNB01000155">
    <property type="protein sequence ID" value="HHJ64096.1"/>
    <property type="molecule type" value="Genomic_DNA"/>
</dbReference>
<dbReference type="InterPro" id="IPR007939">
    <property type="entry name" value="Cu-R_B_prcur"/>
</dbReference>
<dbReference type="GO" id="GO:0006878">
    <property type="term" value="P:intracellular copper ion homeostasis"/>
    <property type="evidence" value="ECO:0007669"/>
    <property type="project" value="InterPro"/>
</dbReference>
<gene>
    <name evidence="1" type="ORF">ENJ61_04225</name>
</gene>
<proteinExistence type="predicted"/>
<evidence type="ECO:0000313" key="1">
    <source>
        <dbReference type="EMBL" id="HHJ64096.1"/>
    </source>
</evidence>
<accession>A0A7C5PZI3</accession>
<dbReference type="Pfam" id="PF05275">
    <property type="entry name" value="CopB"/>
    <property type="match status" value="1"/>
</dbReference>
<dbReference type="Proteomes" id="UP000885792">
    <property type="component" value="Unassembled WGS sequence"/>
</dbReference>
<dbReference type="GO" id="GO:0009279">
    <property type="term" value="C:cell outer membrane"/>
    <property type="evidence" value="ECO:0007669"/>
    <property type="project" value="InterPro"/>
</dbReference>
<name>A0A7C5PZI3_AQUAO</name>